<evidence type="ECO:0000256" key="3">
    <source>
        <dbReference type="ARBA" id="ARBA00023125"/>
    </source>
</evidence>
<dbReference type="PROSITE" id="PS50071">
    <property type="entry name" value="HOMEOBOX_2"/>
    <property type="match status" value="1"/>
</dbReference>
<feature type="domain" description="Homeobox" evidence="9">
    <location>
        <begin position="182"/>
        <end position="242"/>
    </location>
</feature>
<reference evidence="10" key="1">
    <citation type="journal article" date="2011" name="Genome Res.">
        <title>Deep small RNA sequencing from the nematode Ascaris reveals conservation, functional diversification, and novel developmental profiles.</title>
        <authorList>
            <person name="Wang J."/>
            <person name="Czech B."/>
            <person name="Crunk A."/>
            <person name="Wallace A."/>
            <person name="Mitreva M."/>
            <person name="Hannon G.J."/>
            <person name="Davis R.E."/>
        </authorList>
    </citation>
    <scope>NUCLEOTIDE SEQUENCE</scope>
</reference>
<dbReference type="GO" id="GO:0000981">
    <property type="term" value="F:DNA-binding transcription factor activity, RNA polymerase II-specific"/>
    <property type="evidence" value="ECO:0007669"/>
    <property type="project" value="InterPro"/>
</dbReference>
<accession>F1LBE0</accession>
<dbReference type="PROSITE" id="PS00027">
    <property type="entry name" value="HOMEOBOX_1"/>
    <property type="match status" value="1"/>
</dbReference>
<feature type="compositionally biased region" description="Polar residues" evidence="8">
    <location>
        <begin position="93"/>
        <end position="108"/>
    </location>
</feature>
<dbReference type="SUPFAM" id="SSF46689">
    <property type="entry name" value="Homeodomain-like"/>
    <property type="match status" value="1"/>
</dbReference>
<dbReference type="Pfam" id="PF00046">
    <property type="entry name" value="Homeodomain"/>
    <property type="match status" value="1"/>
</dbReference>
<protein>
    <submittedName>
        <fullName evidence="10">Homeotic protein empty spiracle</fullName>
    </submittedName>
</protein>
<evidence type="ECO:0000259" key="9">
    <source>
        <dbReference type="PROSITE" id="PS50071"/>
    </source>
</evidence>
<dbReference type="PANTHER" id="PTHR24339:SF28">
    <property type="entry name" value="E5-RELATED"/>
    <property type="match status" value="1"/>
</dbReference>
<organism evidence="10">
    <name type="scientific">Ascaris suum</name>
    <name type="common">Pig roundworm</name>
    <name type="synonym">Ascaris lumbricoides</name>
    <dbReference type="NCBI Taxonomy" id="6253"/>
    <lineage>
        <taxon>Eukaryota</taxon>
        <taxon>Metazoa</taxon>
        <taxon>Ecdysozoa</taxon>
        <taxon>Nematoda</taxon>
        <taxon>Chromadorea</taxon>
        <taxon>Rhabditida</taxon>
        <taxon>Spirurina</taxon>
        <taxon>Ascaridomorpha</taxon>
        <taxon>Ascaridoidea</taxon>
        <taxon>Ascarididae</taxon>
        <taxon>Ascaris</taxon>
    </lineage>
</organism>
<dbReference type="EMBL" id="JI176302">
    <property type="protein sequence ID" value="ADY47444.1"/>
    <property type="molecule type" value="mRNA"/>
</dbReference>
<dbReference type="GO" id="GO:0000978">
    <property type="term" value="F:RNA polymerase II cis-regulatory region sequence-specific DNA binding"/>
    <property type="evidence" value="ECO:0007669"/>
    <property type="project" value="TreeGrafter"/>
</dbReference>
<dbReference type="CDD" id="cd00086">
    <property type="entry name" value="homeodomain"/>
    <property type="match status" value="1"/>
</dbReference>
<evidence type="ECO:0000256" key="6">
    <source>
        <dbReference type="PROSITE-ProRule" id="PRU00108"/>
    </source>
</evidence>
<dbReference type="InterPro" id="IPR020479">
    <property type="entry name" value="HD_metazoa"/>
</dbReference>
<dbReference type="GO" id="GO:0030182">
    <property type="term" value="P:neuron differentiation"/>
    <property type="evidence" value="ECO:0007669"/>
    <property type="project" value="TreeGrafter"/>
</dbReference>
<dbReference type="GO" id="GO:0007420">
    <property type="term" value="P:brain development"/>
    <property type="evidence" value="ECO:0007669"/>
    <property type="project" value="TreeGrafter"/>
</dbReference>
<dbReference type="SMART" id="SM00389">
    <property type="entry name" value="HOX"/>
    <property type="match status" value="1"/>
</dbReference>
<dbReference type="PANTHER" id="PTHR24339">
    <property type="entry name" value="HOMEOBOX PROTEIN EMX-RELATED"/>
    <property type="match status" value="1"/>
</dbReference>
<dbReference type="InterPro" id="IPR001356">
    <property type="entry name" value="HD"/>
</dbReference>
<sequence>MSLSFSVENLVKREHQLVACSNRPGSSSTFPFLPANTSPHSLKSASVELCAHTAGKPSAEEIRGRHNRTLVPSTNAQLRQGDESRSRGAVCPSSPTKSNGQPQCTGSLCSSGPTQQTLSYFDVLLPHVQMASANPFIMGLTDSDVTNNQQKLWSQQWIELFQQSTCRQFGDNSAGLFLQPFRKNKRIRTAFSPHQLVQLEKAFEHNHYVIGNERKELASRLSLTETQVKVWFQNRRTKHKRVKSDVEKTSTPSSPT</sequence>
<comment type="similarity">
    <text evidence="2">Belongs to the EMX homeobox family.</text>
</comment>
<dbReference type="InterPro" id="IPR017970">
    <property type="entry name" value="Homeobox_CS"/>
</dbReference>
<dbReference type="InterPro" id="IPR000047">
    <property type="entry name" value="HTH_motif"/>
</dbReference>
<dbReference type="GO" id="GO:0005634">
    <property type="term" value="C:nucleus"/>
    <property type="evidence" value="ECO:0007669"/>
    <property type="project" value="UniProtKB-SubCell"/>
</dbReference>
<dbReference type="AlphaFoldDB" id="F1LBE0"/>
<feature type="DNA-binding region" description="Homeobox" evidence="6">
    <location>
        <begin position="184"/>
        <end position="243"/>
    </location>
</feature>
<dbReference type="PRINTS" id="PR00024">
    <property type="entry name" value="HOMEOBOX"/>
</dbReference>
<evidence type="ECO:0000313" key="10">
    <source>
        <dbReference type="EMBL" id="ADY47444.1"/>
    </source>
</evidence>
<evidence type="ECO:0000256" key="1">
    <source>
        <dbReference type="ARBA" id="ARBA00004123"/>
    </source>
</evidence>
<comment type="subcellular location">
    <subcellularLocation>
        <location evidence="1 6 7">Nucleus</location>
    </subcellularLocation>
</comment>
<dbReference type="PRINTS" id="PR00031">
    <property type="entry name" value="HTHREPRESSR"/>
</dbReference>
<dbReference type="FunFam" id="1.10.10.60:FF:000081">
    <property type="entry name" value="Empty spiracles homeobox 2"/>
    <property type="match status" value="1"/>
</dbReference>
<evidence type="ECO:0000256" key="7">
    <source>
        <dbReference type="RuleBase" id="RU000682"/>
    </source>
</evidence>
<evidence type="ECO:0000256" key="2">
    <source>
        <dbReference type="ARBA" id="ARBA00007397"/>
    </source>
</evidence>
<keyword evidence="4 6" id="KW-0371">Homeobox</keyword>
<evidence type="ECO:0000256" key="5">
    <source>
        <dbReference type="ARBA" id="ARBA00023242"/>
    </source>
</evidence>
<evidence type="ECO:0000256" key="4">
    <source>
        <dbReference type="ARBA" id="ARBA00023155"/>
    </source>
</evidence>
<proteinExistence type="evidence at transcript level"/>
<keyword evidence="5 6" id="KW-0539">Nucleus</keyword>
<dbReference type="InterPro" id="IPR050877">
    <property type="entry name" value="EMX-VAX-Noto_Homeobox_TFs"/>
</dbReference>
<dbReference type="Gene3D" id="1.10.10.60">
    <property type="entry name" value="Homeodomain-like"/>
    <property type="match status" value="1"/>
</dbReference>
<evidence type="ECO:0000256" key="8">
    <source>
        <dbReference type="SAM" id="MobiDB-lite"/>
    </source>
</evidence>
<name>F1LBE0_ASCSU</name>
<dbReference type="InterPro" id="IPR009057">
    <property type="entry name" value="Homeodomain-like_sf"/>
</dbReference>
<feature type="region of interest" description="Disordered" evidence="8">
    <location>
        <begin position="57"/>
        <end position="108"/>
    </location>
</feature>
<keyword evidence="3 6" id="KW-0238">DNA-binding</keyword>